<dbReference type="Proteomes" id="UP000198718">
    <property type="component" value="Unassembled WGS sequence"/>
</dbReference>
<keyword evidence="7" id="KW-1185">Reference proteome</keyword>
<dbReference type="InterPro" id="IPR009057">
    <property type="entry name" value="Homeodomain-like_sf"/>
</dbReference>
<evidence type="ECO:0000259" key="5">
    <source>
        <dbReference type="PROSITE" id="PS50977"/>
    </source>
</evidence>
<dbReference type="GO" id="GO:0000976">
    <property type="term" value="F:transcription cis-regulatory region binding"/>
    <property type="evidence" value="ECO:0007669"/>
    <property type="project" value="TreeGrafter"/>
</dbReference>
<evidence type="ECO:0000256" key="2">
    <source>
        <dbReference type="ARBA" id="ARBA00023125"/>
    </source>
</evidence>
<sequence length="194" mass="22529">MKIVRSKRELIIDGAIKVFAREGFHKAKVEDIADVAGVGKGTIYEYFESKKHLFQETLAFSLEIYVSNIESVLQKQQTTEEKLRNFFLLIIGFTQQHLDILKVFSQEMWRHEEEIMSLMIETKDRVITMVETILADAIKEEEFRVIDTKTASISFLGGINYMVMYHICIAQDRITEEIIDSYISLFINGLKNHP</sequence>
<keyword evidence="2 4" id="KW-0238">DNA-binding</keyword>
<dbReference type="InterPro" id="IPR001647">
    <property type="entry name" value="HTH_TetR"/>
</dbReference>
<name>A0A1G9FF82_9FIRM</name>
<dbReference type="PANTHER" id="PTHR30055:SF226">
    <property type="entry name" value="HTH-TYPE TRANSCRIPTIONAL REGULATOR PKSA"/>
    <property type="match status" value="1"/>
</dbReference>
<dbReference type="SUPFAM" id="SSF46689">
    <property type="entry name" value="Homeodomain-like"/>
    <property type="match status" value="1"/>
</dbReference>
<keyword evidence="3" id="KW-0804">Transcription</keyword>
<evidence type="ECO:0000313" key="6">
    <source>
        <dbReference type="EMBL" id="SDK86997.1"/>
    </source>
</evidence>
<dbReference type="OrthoDB" id="9780824at2"/>
<gene>
    <name evidence="6" type="ORF">SAMN05660472_02173</name>
</gene>
<dbReference type="PRINTS" id="PR00455">
    <property type="entry name" value="HTHTETR"/>
</dbReference>
<dbReference type="Pfam" id="PF17932">
    <property type="entry name" value="TetR_C_24"/>
    <property type="match status" value="1"/>
</dbReference>
<accession>A0A1G9FF82</accession>
<dbReference type="Gene3D" id="1.10.10.60">
    <property type="entry name" value="Homeodomain-like"/>
    <property type="match status" value="1"/>
</dbReference>
<dbReference type="InterPro" id="IPR036271">
    <property type="entry name" value="Tet_transcr_reg_TetR-rel_C_sf"/>
</dbReference>
<dbReference type="RefSeq" id="WP_090553712.1">
    <property type="nucleotide sequence ID" value="NZ_FNFP01000004.1"/>
</dbReference>
<dbReference type="PANTHER" id="PTHR30055">
    <property type="entry name" value="HTH-TYPE TRANSCRIPTIONAL REGULATOR RUTR"/>
    <property type="match status" value="1"/>
</dbReference>
<keyword evidence="1" id="KW-0805">Transcription regulation</keyword>
<dbReference type="GO" id="GO:0045892">
    <property type="term" value="P:negative regulation of DNA-templated transcription"/>
    <property type="evidence" value="ECO:0007669"/>
    <property type="project" value="UniProtKB-ARBA"/>
</dbReference>
<reference evidence="6 7" key="1">
    <citation type="submission" date="2016-10" db="EMBL/GenBank/DDBJ databases">
        <authorList>
            <person name="de Groot N.N."/>
        </authorList>
    </citation>
    <scope>NUCLEOTIDE SEQUENCE [LARGE SCALE GENOMIC DNA]</scope>
    <source>
        <strain evidence="6 7">DSM 18346</strain>
    </source>
</reference>
<evidence type="ECO:0000313" key="7">
    <source>
        <dbReference type="Proteomes" id="UP000198718"/>
    </source>
</evidence>
<dbReference type="STRING" id="393762.SAMN05660472_02173"/>
<protein>
    <submittedName>
        <fullName evidence="6">Transcriptional regulator, TetR family</fullName>
    </submittedName>
</protein>
<dbReference type="GO" id="GO:0003700">
    <property type="term" value="F:DNA-binding transcription factor activity"/>
    <property type="evidence" value="ECO:0007669"/>
    <property type="project" value="TreeGrafter"/>
</dbReference>
<organism evidence="6 7">
    <name type="scientific">Natronincola ferrireducens</name>
    <dbReference type="NCBI Taxonomy" id="393762"/>
    <lineage>
        <taxon>Bacteria</taxon>
        <taxon>Bacillati</taxon>
        <taxon>Bacillota</taxon>
        <taxon>Clostridia</taxon>
        <taxon>Peptostreptococcales</taxon>
        <taxon>Natronincolaceae</taxon>
        <taxon>Natronincola</taxon>
    </lineage>
</organism>
<feature type="DNA-binding region" description="H-T-H motif" evidence="4">
    <location>
        <begin position="28"/>
        <end position="47"/>
    </location>
</feature>
<dbReference type="SUPFAM" id="SSF48498">
    <property type="entry name" value="Tetracyclin repressor-like, C-terminal domain"/>
    <property type="match status" value="1"/>
</dbReference>
<dbReference type="InterPro" id="IPR041490">
    <property type="entry name" value="KstR2_TetR_C"/>
</dbReference>
<evidence type="ECO:0000256" key="3">
    <source>
        <dbReference type="ARBA" id="ARBA00023163"/>
    </source>
</evidence>
<evidence type="ECO:0000256" key="1">
    <source>
        <dbReference type="ARBA" id="ARBA00023015"/>
    </source>
</evidence>
<dbReference type="FunFam" id="1.10.10.60:FF:000141">
    <property type="entry name" value="TetR family transcriptional regulator"/>
    <property type="match status" value="1"/>
</dbReference>
<evidence type="ECO:0000256" key="4">
    <source>
        <dbReference type="PROSITE-ProRule" id="PRU00335"/>
    </source>
</evidence>
<dbReference type="Pfam" id="PF00440">
    <property type="entry name" value="TetR_N"/>
    <property type="match status" value="1"/>
</dbReference>
<proteinExistence type="predicted"/>
<dbReference type="Gene3D" id="1.10.357.10">
    <property type="entry name" value="Tetracycline Repressor, domain 2"/>
    <property type="match status" value="1"/>
</dbReference>
<dbReference type="AlphaFoldDB" id="A0A1G9FF82"/>
<dbReference type="PROSITE" id="PS50977">
    <property type="entry name" value="HTH_TETR_2"/>
    <property type="match status" value="1"/>
</dbReference>
<dbReference type="InterPro" id="IPR050109">
    <property type="entry name" value="HTH-type_TetR-like_transc_reg"/>
</dbReference>
<dbReference type="EMBL" id="FNFP01000004">
    <property type="protein sequence ID" value="SDK86997.1"/>
    <property type="molecule type" value="Genomic_DNA"/>
</dbReference>
<feature type="domain" description="HTH tetR-type" evidence="5">
    <location>
        <begin position="5"/>
        <end position="65"/>
    </location>
</feature>